<evidence type="ECO:0000313" key="10">
    <source>
        <dbReference type="EMBL" id="OBS59217.1"/>
    </source>
</evidence>
<evidence type="ECO:0000256" key="1">
    <source>
        <dbReference type="ARBA" id="ARBA00004869"/>
    </source>
</evidence>
<dbReference type="STRING" id="56216.A0A1A6G1E5"/>
<dbReference type="SMART" id="SM00846">
    <property type="entry name" value="Gp_dh_N"/>
    <property type="match status" value="1"/>
</dbReference>
<comment type="similarity">
    <text evidence="2">Belongs to the glyceraldehyde-3-phosphate dehydrogenase family.</text>
</comment>
<evidence type="ECO:0000256" key="7">
    <source>
        <dbReference type="ARBA" id="ARBA00023152"/>
    </source>
</evidence>
<feature type="domain" description="Glyceraldehyde 3-phosphate dehydrogenase NAD(P) binding" evidence="9">
    <location>
        <begin position="2"/>
        <end position="77"/>
    </location>
</feature>
<comment type="caution">
    <text evidence="10">The sequence shown here is derived from an EMBL/GenBank/DDBJ whole genome shotgun (WGS) entry which is preliminary data.</text>
</comment>
<evidence type="ECO:0000256" key="3">
    <source>
        <dbReference type="ARBA" id="ARBA00013119"/>
    </source>
</evidence>
<dbReference type="GO" id="GO:0005829">
    <property type="term" value="C:cytosol"/>
    <property type="evidence" value="ECO:0007669"/>
    <property type="project" value="TreeGrafter"/>
</dbReference>
<evidence type="ECO:0000256" key="6">
    <source>
        <dbReference type="ARBA" id="ARBA00023027"/>
    </source>
</evidence>
<dbReference type="OrthoDB" id="9620457at2759"/>
<dbReference type="SUPFAM" id="SSF51735">
    <property type="entry name" value="NAD(P)-binding Rossmann-fold domains"/>
    <property type="match status" value="1"/>
</dbReference>
<dbReference type="Proteomes" id="UP000092124">
    <property type="component" value="Unassembled WGS sequence"/>
</dbReference>
<gene>
    <name evidence="10" type="ORF">A6R68_09659</name>
</gene>
<keyword evidence="4" id="KW-0963">Cytoplasm</keyword>
<accession>A0A1A6G1E5</accession>
<evidence type="ECO:0000256" key="2">
    <source>
        <dbReference type="ARBA" id="ARBA00007406"/>
    </source>
</evidence>
<dbReference type="GO" id="GO:0051287">
    <property type="term" value="F:NAD binding"/>
    <property type="evidence" value="ECO:0007669"/>
    <property type="project" value="InterPro"/>
</dbReference>
<dbReference type="PANTHER" id="PTHR10836:SF111">
    <property type="entry name" value="GLYCERALDEHYDE-3-PHOSPHATE DEHYDROGENASE"/>
    <property type="match status" value="1"/>
</dbReference>
<dbReference type="EC" id="1.2.1.12" evidence="3"/>
<dbReference type="Gene3D" id="3.40.50.720">
    <property type="entry name" value="NAD(P)-binding Rossmann-like Domain"/>
    <property type="match status" value="1"/>
</dbReference>
<dbReference type="InterPro" id="IPR036291">
    <property type="entry name" value="NAD(P)-bd_dom_sf"/>
</dbReference>
<evidence type="ECO:0000259" key="9">
    <source>
        <dbReference type="SMART" id="SM00846"/>
    </source>
</evidence>
<keyword evidence="6" id="KW-0520">NAD</keyword>
<dbReference type="InterPro" id="IPR020831">
    <property type="entry name" value="GlycerAld/Erythrose_P_DH"/>
</dbReference>
<dbReference type="EMBL" id="LZPO01108410">
    <property type="protein sequence ID" value="OBS59217.1"/>
    <property type="molecule type" value="Genomic_DNA"/>
</dbReference>
<organism evidence="10 11">
    <name type="scientific">Neotoma lepida</name>
    <name type="common">Desert woodrat</name>
    <dbReference type="NCBI Taxonomy" id="56216"/>
    <lineage>
        <taxon>Eukaryota</taxon>
        <taxon>Metazoa</taxon>
        <taxon>Chordata</taxon>
        <taxon>Craniata</taxon>
        <taxon>Vertebrata</taxon>
        <taxon>Euteleostomi</taxon>
        <taxon>Mammalia</taxon>
        <taxon>Eutheria</taxon>
        <taxon>Euarchontoglires</taxon>
        <taxon>Glires</taxon>
        <taxon>Rodentia</taxon>
        <taxon>Myomorpha</taxon>
        <taxon>Muroidea</taxon>
        <taxon>Cricetidae</taxon>
        <taxon>Neotominae</taxon>
        <taxon>Neotoma</taxon>
    </lineage>
</organism>
<feature type="non-terminal residue" evidence="10">
    <location>
        <position position="77"/>
    </location>
</feature>
<evidence type="ECO:0000256" key="4">
    <source>
        <dbReference type="ARBA" id="ARBA00022490"/>
    </source>
</evidence>
<dbReference type="InterPro" id="IPR020828">
    <property type="entry name" value="GlycerAld_3-P_DH_NAD(P)-bd"/>
</dbReference>
<dbReference type="PANTHER" id="PTHR10836">
    <property type="entry name" value="GLYCERALDEHYDE 3-PHOSPHATE DEHYDROGENASE"/>
    <property type="match status" value="1"/>
</dbReference>
<evidence type="ECO:0000256" key="5">
    <source>
        <dbReference type="ARBA" id="ARBA00023002"/>
    </source>
</evidence>
<protein>
    <recommendedName>
        <fullName evidence="3">glyceraldehyde-3-phosphate dehydrogenase (phosphorylating)</fullName>
        <ecNumber evidence="3">1.2.1.12</ecNumber>
    </recommendedName>
</protein>
<dbReference type="Pfam" id="PF00044">
    <property type="entry name" value="Gp_dh_N"/>
    <property type="match status" value="1"/>
</dbReference>
<dbReference type="AlphaFoldDB" id="A0A1A6G1E5"/>
<reference evidence="10 11" key="1">
    <citation type="submission" date="2016-06" db="EMBL/GenBank/DDBJ databases">
        <title>The Draft Genome Sequence and Annotation of the Desert Woodrat Neotoma lepida.</title>
        <authorList>
            <person name="Campbell M."/>
            <person name="Oakeson K.F."/>
            <person name="Yandell M."/>
            <person name="Halpert J.R."/>
            <person name="Dearing D."/>
        </authorList>
    </citation>
    <scope>NUCLEOTIDE SEQUENCE [LARGE SCALE GENOMIC DNA]</scope>
    <source>
        <strain evidence="10">417</strain>
        <tissue evidence="10">Liver</tissue>
    </source>
</reference>
<name>A0A1A6G1E5_NEOLE</name>
<dbReference type="FunFam" id="3.40.50.720:FF:001161">
    <property type="entry name" value="Glyceraldehyde-3-phosphate dehydrogenase"/>
    <property type="match status" value="1"/>
</dbReference>
<proteinExistence type="inferred from homology"/>
<sequence length="77" mass="8458">MVKVRVNGFGGIGRLVARAAFQSGKVDIVAINDPFIDLSYMVYMFQYDSTHGKFNGTVKAENGKLVINGKAITIFQE</sequence>
<comment type="catalytic activity">
    <reaction evidence="8">
        <text>D-glyceraldehyde 3-phosphate + phosphate + NAD(+) = (2R)-3-phospho-glyceroyl phosphate + NADH + H(+)</text>
        <dbReference type="Rhea" id="RHEA:10300"/>
        <dbReference type="ChEBI" id="CHEBI:15378"/>
        <dbReference type="ChEBI" id="CHEBI:43474"/>
        <dbReference type="ChEBI" id="CHEBI:57540"/>
        <dbReference type="ChEBI" id="CHEBI:57604"/>
        <dbReference type="ChEBI" id="CHEBI:57945"/>
        <dbReference type="ChEBI" id="CHEBI:59776"/>
        <dbReference type="EC" id="1.2.1.12"/>
    </reaction>
</comment>
<evidence type="ECO:0000313" key="11">
    <source>
        <dbReference type="Proteomes" id="UP000092124"/>
    </source>
</evidence>
<keyword evidence="5" id="KW-0560">Oxidoreductase</keyword>
<dbReference type="GO" id="GO:0004365">
    <property type="term" value="F:glyceraldehyde-3-phosphate dehydrogenase (NAD+) (phosphorylating) activity"/>
    <property type="evidence" value="ECO:0007669"/>
    <property type="project" value="UniProtKB-EC"/>
</dbReference>
<keyword evidence="7" id="KW-0324">Glycolysis</keyword>
<evidence type="ECO:0000256" key="8">
    <source>
        <dbReference type="ARBA" id="ARBA00047698"/>
    </source>
</evidence>
<dbReference type="GO" id="GO:0006096">
    <property type="term" value="P:glycolytic process"/>
    <property type="evidence" value="ECO:0007669"/>
    <property type="project" value="UniProtKB-KW"/>
</dbReference>
<comment type="pathway">
    <text evidence="1">Carbohydrate degradation; glycolysis; pyruvate from D-glyceraldehyde 3-phosphate: step 1/5.</text>
</comment>
<keyword evidence="11" id="KW-1185">Reference proteome</keyword>